<organism evidence="1 2">
    <name type="scientific">Emiliania huxleyi (strain CCMP1516)</name>
    <dbReference type="NCBI Taxonomy" id="280463"/>
    <lineage>
        <taxon>Eukaryota</taxon>
        <taxon>Haptista</taxon>
        <taxon>Haptophyta</taxon>
        <taxon>Prymnesiophyceae</taxon>
        <taxon>Isochrysidales</taxon>
        <taxon>Noelaerhabdaceae</taxon>
        <taxon>Emiliania</taxon>
    </lineage>
</organism>
<dbReference type="AlphaFoldDB" id="A0A0D3JVS5"/>
<name>A0A0D3JVS5_EMIH1</name>
<dbReference type="Proteomes" id="UP000013827">
    <property type="component" value="Unassembled WGS sequence"/>
</dbReference>
<reference evidence="1" key="2">
    <citation type="submission" date="2024-10" db="UniProtKB">
        <authorList>
            <consortium name="EnsemblProtists"/>
        </authorList>
    </citation>
    <scope>IDENTIFICATION</scope>
</reference>
<sequence length="199" mass="20948">MLVGLALAHSAGSGLRPTRLGRAAVSALASSYGGETAPTFDNEWEHEMAGAEKLAKHVPAWAAEIMLDEAAGAEYEAEQARARAEAHIGDDYGAPLEAVLAKLLDLGVPERDLRPERPLSEACTAAQALVHYLQGGGPVEPASPPRCDPIELREGLADESIGELASELGVPHEAVLELARRLKPRPLLGQSRVISADLG</sequence>
<keyword evidence="2" id="KW-1185">Reference proteome</keyword>
<dbReference type="KEGG" id="ehx:EMIHUDRAFT_457110"/>
<evidence type="ECO:0000313" key="1">
    <source>
        <dbReference type="EnsemblProtists" id="EOD27610"/>
    </source>
</evidence>
<dbReference type="PaxDb" id="2903-EOD27610"/>
<evidence type="ECO:0000313" key="2">
    <source>
        <dbReference type="Proteomes" id="UP000013827"/>
    </source>
</evidence>
<dbReference type="RefSeq" id="XP_005780039.1">
    <property type="nucleotide sequence ID" value="XM_005779982.1"/>
</dbReference>
<dbReference type="EnsemblProtists" id="EOD27610">
    <property type="protein sequence ID" value="EOD27610"/>
    <property type="gene ID" value="EMIHUDRAFT_457110"/>
</dbReference>
<dbReference type="GeneID" id="17273154"/>
<reference evidence="2" key="1">
    <citation type="journal article" date="2013" name="Nature">
        <title>Pan genome of the phytoplankton Emiliania underpins its global distribution.</title>
        <authorList>
            <person name="Read B.A."/>
            <person name="Kegel J."/>
            <person name="Klute M.J."/>
            <person name="Kuo A."/>
            <person name="Lefebvre S.C."/>
            <person name="Maumus F."/>
            <person name="Mayer C."/>
            <person name="Miller J."/>
            <person name="Monier A."/>
            <person name="Salamov A."/>
            <person name="Young J."/>
            <person name="Aguilar M."/>
            <person name="Claverie J.M."/>
            <person name="Frickenhaus S."/>
            <person name="Gonzalez K."/>
            <person name="Herman E.K."/>
            <person name="Lin Y.C."/>
            <person name="Napier J."/>
            <person name="Ogata H."/>
            <person name="Sarno A.F."/>
            <person name="Shmutz J."/>
            <person name="Schroeder D."/>
            <person name="de Vargas C."/>
            <person name="Verret F."/>
            <person name="von Dassow P."/>
            <person name="Valentin K."/>
            <person name="Van de Peer Y."/>
            <person name="Wheeler G."/>
            <person name="Dacks J.B."/>
            <person name="Delwiche C.F."/>
            <person name="Dyhrman S.T."/>
            <person name="Glockner G."/>
            <person name="John U."/>
            <person name="Richards T."/>
            <person name="Worden A.Z."/>
            <person name="Zhang X."/>
            <person name="Grigoriev I.V."/>
            <person name="Allen A.E."/>
            <person name="Bidle K."/>
            <person name="Borodovsky M."/>
            <person name="Bowler C."/>
            <person name="Brownlee C."/>
            <person name="Cock J.M."/>
            <person name="Elias M."/>
            <person name="Gladyshev V.N."/>
            <person name="Groth M."/>
            <person name="Guda C."/>
            <person name="Hadaegh A."/>
            <person name="Iglesias-Rodriguez M.D."/>
            <person name="Jenkins J."/>
            <person name="Jones B.M."/>
            <person name="Lawson T."/>
            <person name="Leese F."/>
            <person name="Lindquist E."/>
            <person name="Lobanov A."/>
            <person name="Lomsadze A."/>
            <person name="Malik S.B."/>
            <person name="Marsh M.E."/>
            <person name="Mackinder L."/>
            <person name="Mock T."/>
            <person name="Mueller-Roeber B."/>
            <person name="Pagarete A."/>
            <person name="Parker M."/>
            <person name="Probert I."/>
            <person name="Quesneville H."/>
            <person name="Raines C."/>
            <person name="Rensing S.A."/>
            <person name="Riano-Pachon D.M."/>
            <person name="Richier S."/>
            <person name="Rokitta S."/>
            <person name="Shiraiwa Y."/>
            <person name="Soanes D.M."/>
            <person name="van der Giezen M."/>
            <person name="Wahlund T.M."/>
            <person name="Williams B."/>
            <person name="Wilson W."/>
            <person name="Wolfe G."/>
            <person name="Wurch L.L."/>
        </authorList>
    </citation>
    <scope>NUCLEOTIDE SEQUENCE</scope>
</reference>
<accession>A0A0D3JVS5</accession>
<dbReference type="HOGENOM" id="CLU_1374450_0_0_1"/>
<protein>
    <submittedName>
        <fullName evidence="1">Uncharacterized protein</fullName>
    </submittedName>
</protein>
<proteinExistence type="predicted"/>